<evidence type="ECO:0000313" key="5">
    <source>
        <dbReference type="EMBL" id="VEU22720.1"/>
    </source>
</evidence>
<dbReference type="Pfam" id="PF13561">
    <property type="entry name" value="adh_short_C2"/>
    <property type="match status" value="1"/>
</dbReference>
<proteinExistence type="inferred from homology"/>
<organism evidence="5 6">
    <name type="scientific">Brettanomyces naardenensis</name>
    <name type="common">Yeast</name>
    <dbReference type="NCBI Taxonomy" id="13370"/>
    <lineage>
        <taxon>Eukaryota</taxon>
        <taxon>Fungi</taxon>
        <taxon>Dikarya</taxon>
        <taxon>Ascomycota</taxon>
        <taxon>Saccharomycotina</taxon>
        <taxon>Pichiomycetes</taxon>
        <taxon>Pichiales</taxon>
        <taxon>Pichiaceae</taxon>
        <taxon>Brettanomyces</taxon>
    </lineage>
</organism>
<dbReference type="STRING" id="13370.A0A448YP47"/>
<keyword evidence="6" id="KW-1185">Reference proteome</keyword>
<evidence type="ECO:0000259" key="4">
    <source>
        <dbReference type="SMART" id="SM00822"/>
    </source>
</evidence>
<dbReference type="InterPro" id="IPR051122">
    <property type="entry name" value="SDR_DHRS6-like"/>
</dbReference>
<dbReference type="CDD" id="cd05233">
    <property type="entry name" value="SDR_c"/>
    <property type="match status" value="1"/>
</dbReference>
<dbReference type="InParanoid" id="A0A448YP47"/>
<dbReference type="Proteomes" id="UP000290900">
    <property type="component" value="Unassembled WGS sequence"/>
</dbReference>
<evidence type="ECO:0000256" key="3">
    <source>
        <dbReference type="ARBA" id="ARBA00023002"/>
    </source>
</evidence>
<feature type="domain" description="Ketoreductase" evidence="4">
    <location>
        <begin position="6"/>
        <end position="181"/>
    </location>
</feature>
<comment type="similarity">
    <text evidence="1">Belongs to the short-chain dehydrogenases/reductases (SDR) family.</text>
</comment>
<dbReference type="InterPro" id="IPR036291">
    <property type="entry name" value="NAD(P)-bd_dom_sf"/>
</dbReference>
<dbReference type="FunFam" id="3.40.50.720:FF:000084">
    <property type="entry name" value="Short-chain dehydrogenase reductase"/>
    <property type="match status" value="1"/>
</dbReference>
<dbReference type="InterPro" id="IPR002347">
    <property type="entry name" value="SDR_fam"/>
</dbReference>
<dbReference type="PRINTS" id="PR00081">
    <property type="entry name" value="GDHRDH"/>
</dbReference>
<dbReference type="OrthoDB" id="47007at2759"/>
<reference evidence="5 6" key="1">
    <citation type="submission" date="2018-12" db="EMBL/GenBank/DDBJ databases">
        <authorList>
            <person name="Tiukova I."/>
            <person name="Dainat J."/>
        </authorList>
    </citation>
    <scope>NUCLEOTIDE SEQUENCE [LARGE SCALE GENOMIC DNA]</scope>
</reference>
<dbReference type="GO" id="GO:0016491">
    <property type="term" value="F:oxidoreductase activity"/>
    <property type="evidence" value="ECO:0007669"/>
    <property type="project" value="UniProtKB-KW"/>
</dbReference>
<keyword evidence="3" id="KW-0560">Oxidoreductase</keyword>
<gene>
    <name evidence="5" type="ORF">BRENAR_LOCUS3451</name>
</gene>
<accession>A0A448YP47</accession>
<dbReference type="PANTHER" id="PTHR43477">
    <property type="entry name" value="DIHYDROANTICAPSIN 7-DEHYDROGENASE"/>
    <property type="match status" value="1"/>
</dbReference>
<evidence type="ECO:0000313" key="6">
    <source>
        <dbReference type="Proteomes" id="UP000290900"/>
    </source>
</evidence>
<evidence type="ECO:0000256" key="2">
    <source>
        <dbReference type="ARBA" id="ARBA00022857"/>
    </source>
</evidence>
<name>A0A448YP47_BRENA</name>
<dbReference type="InterPro" id="IPR057326">
    <property type="entry name" value="KR_dom"/>
</dbReference>
<sequence length="244" mass="25730">MSLKGKTALITGGNSGLGFASAKLLSSHGAKVIIVARREDELKKAASEIGSNAIAIPADVSKVSDIKKLFSTVKKYTDSIDILFANAGVVDDNQPIGEITEESFDRFFSINVKGMLFTVQEALPFLHRGSSVILTSSVVARKGFPNGSVYAATKASNRSFARTWTTDLKDRGIRVNAISPGPILTEGFKAGVPDEEIKGFESSVPLGHVGEPRNIADAVLFLAGDESSFITGADIQVDGGLGQV</sequence>
<keyword evidence="2" id="KW-0521">NADP</keyword>
<dbReference type="SMART" id="SM00822">
    <property type="entry name" value="PKS_KR"/>
    <property type="match status" value="1"/>
</dbReference>
<dbReference type="AlphaFoldDB" id="A0A448YP47"/>
<protein>
    <submittedName>
        <fullName evidence="5">DEKNAAC103782</fullName>
    </submittedName>
</protein>
<evidence type="ECO:0000256" key="1">
    <source>
        <dbReference type="ARBA" id="ARBA00006484"/>
    </source>
</evidence>
<dbReference type="PANTHER" id="PTHR43477:SF1">
    <property type="entry name" value="DIHYDROANTICAPSIN 7-DEHYDROGENASE"/>
    <property type="match status" value="1"/>
</dbReference>
<dbReference type="SUPFAM" id="SSF51735">
    <property type="entry name" value="NAD(P)-binding Rossmann-fold domains"/>
    <property type="match status" value="1"/>
</dbReference>
<dbReference type="Gene3D" id="3.40.50.720">
    <property type="entry name" value="NAD(P)-binding Rossmann-like Domain"/>
    <property type="match status" value="1"/>
</dbReference>
<dbReference type="EMBL" id="CAACVR010000025">
    <property type="protein sequence ID" value="VEU22720.1"/>
    <property type="molecule type" value="Genomic_DNA"/>
</dbReference>